<dbReference type="AlphaFoldDB" id="Q39SR4"/>
<keyword evidence="2" id="KW-0808">Transferase</keyword>
<dbReference type="HOGENOM" id="CLU_093172_0_0_7"/>
<protein>
    <submittedName>
        <fullName evidence="2">SAM-dependent methyltransferase, putative</fullName>
    </submittedName>
</protein>
<feature type="domain" description="Methyltransferase" evidence="1">
    <location>
        <begin position="48"/>
        <end position="132"/>
    </location>
</feature>
<keyword evidence="2" id="KW-0489">Methyltransferase</keyword>
<dbReference type="InterPro" id="IPR029063">
    <property type="entry name" value="SAM-dependent_MTases_sf"/>
</dbReference>
<dbReference type="KEGG" id="gme:Gmet_2485"/>
<accession>Q39SR4</accession>
<dbReference type="CDD" id="cd02440">
    <property type="entry name" value="AdoMet_MTases"/>
    <property type="match status" value="1"/>
</dbReference>
<dbReference type="SUPFAM" id="SSF53335">
    <property type="entry name" value="S-adenosyl-L-methionine-dependent methyltransferases"/>
    <property type="match status" value="1"/>
</dbReference>
<dbReference type="eggNOG" id="COG2890">
    <property type="taxonomic scope" value="Bacteria"/>
</dbReference>
<dbReference type="Pfam" id="PF13649">
    <property type="entry name" value="Methyltransf_25"/>
    <property type="match status" value="1"/>
</dbReference>
<name>Q39SR4_GEOMG</name>
<reference evidence="2 3" key="2">
    <citation type="journal article" date="2009" name="BMC Microbiol.">
        <title>The genome sequence of Geobacter metallireducens: features of metabolism, physiology and regulation common and dissimilar to Geobacter sulfurreducens.</title>
        <authorList>
            <person name="Aklujkar M."/>
            <person name="Krushkal J."/>
            <person name="DiBartolo G."/>
            <person name="Lapidus A."/>
            <person name="Land M.L."/>
            <person name="Lovley D.R."/>
        </authorList>
    </citation>
    <scope>NUCLEOTIDE SEQUENCE [LARGE SCALE GENOMIC DNA]</scope>
    <source>
        <strain evidence="3">ATCC 53774 / DSM 7210 / GS-15</strain>
    </source>
</reference>
<dbReference type="EMBL" id="CP000148">
    <property type="protein sequence ID" value="ABB32710.1"/>
    <property type="molecule type" value="Genomic_DNA"/>
</dbReference>
<dbReference type="RefSeq" id="WP_011366061.1">
    <property type="nucleotide sequence ID" value="NC_007517.1"/>
</dbReference>
<sequence>MSYIRDHYENLLADHYSWLFGSFEARATENERFFAAHGITPQGNRRAIDLGAGSGFQSIPLARAGFQVTAIDLSPKLLVELNMRRDELSIMTVEDDLLNFPRHLQGKAELCVCMGDTLTHLDNREAVEKLCRLAFVALEEKGRLVLTFRDLTTALEGLDRFIPVRNDADKIFTCFLEYELEHVKVHDLIYEKIDSGWNLRKSFYRKCRVPFTWTKEILAAVGFNLRLFSRICGDTGVLASRQVCDIAPLAGT</sequence>
<dbReference type="GO" id="GO:0008168">
    <property type="term" value="F:methyltransferase activity"/>
    <property type="evidence" value="ECO:0007669"/>
    <property type="project" value="UniProtKB-KW"/>
</dbReference>
<dbReference type="InterPro" id="IPR041698">
    <property type="entry name" value="Methyltransf_25"/>
</dbReference>
<proteinExistence type="predicted"/>
<dbReference type="GO" id="GO:0032259">
    <property type="term" value="P:methylation"/>
    <property type="evidence" value="ECO:0007669"/>
    <property type="project" value="UniProtKB-KW"/>
</dbReference>
<reference evidence="2 3" key="1">
    <citation type="submission" date="2005-10" db="EMBL/GenBank/DDBJ databases">
        <title>Complete sequence of Geobacter metallireducens GS-15.</title>
        <authorList>
            <consortium name="US DOE Joint Genome Institute"/>
            <person name="Copeland A."/>
            <person name="Lucas S."/>
            <person name="Lapidus A."/>
            <person name="Barry K."/>
            <person name="Detter J.C."/>
            <person name="Glavina T."/>
            <person name="Hammon N."/>
            <person name="Israni S."/>
            <person name="Pitluck S."/>
            <person name="Di Bartolo G."/>
            <person name="Chain P."/>
            <person name="Schmutz J."/>
            <person name="Larimer F."/>
            <person name="Land M."/>
            <person name="Kyrpides N."/>
            <person name="Ivanova N."/>
            <person name="Richardson P."/>
        </authorList>
    </citation>
    <scope>NUCLEOTIDE SEQUENCE [LARGE SCALE GENOMIC DNA]</scope>
    <source>
        <strain evidence="3">ATCC 53774 / DSM 7210 / GS-15</strain>
    </source>
</reference>
<evidence type="ECO:0000313" key="3">
    <source>
        <dbReference type="Proteomes" id="UP000007073"/>
    </source>
</evidence>
<dbReference type="Gene3D" id="3.40.50.150">
    <property type="entry name" value="Vaccinia Virus protein VP39"/>
    <property type="match status" value="1"/>
</dbReference>
<gene>
    <name evidence="2" type="ordered locus">Gmet_2485</name>
</gene>
<keyword evidence="3" id="KW-1185">Reference proteome</keyword>
<evidence type="ECO:0000259" key="1">
    <source>
        <dbReference type="Pfam" id="PF13649"/>
    </source>
</evidence>
<evidence type="ECO:0000313" key="2">
    <source>
        <dbReference type="EMBL" id="ABB32710.1"/>
    </source>
</evidence>
<organism evidence="2 3">
    <name type="scientific">Geobacter metallireducens (strain ATCC 53774 / DSM 7210 / GS-15)</name>
    <dbReference type="NCBI Taxonomy" id="269799"/>
    <lineage>
        <taxon>Bacteria</taxon>
        <taxon>Pseudomonadati</taxon>
        <taxon>Thermodesulfobacteriota</taxon>
        <taxon>Desulfuromonadia</taxon>
        <taxon>Geobacterales</taxon>
        <taxon>Geobacteraceae</taxon>
        <taxon>Geobacter</taxon>
    </lineage>
</organism>
<dbReference type="Proteomes" id="UP000007073">
    <property type="component" value="Chromosome"/>
</dbReference>